<dbReference type="Gene3D" id="3.30.70.250">
    <property type="entry name" value="Malonyl-CoA ACP transacylase, ACP-binding"/>
    <property type="match status" value="1"/>
</dbReference>
<dbReference type="EC" id="2.3.1.39" evidence="4"/>
<dbReference type="PANTHER" id="PTHR42681:SF1">
    <property type="entry name" value="MALONYL-COA-ACYL CARRIER PROTEIN TRANSACYLASE, MITOCHONDRIAL"/>
    <property type="match status" value="1"/>
</dbReference>
<dbReference type="InterPro" id="IPR016036">
    <property type="entry name" value="Malonyl_transacylase_ACP-bd"/>
</dbReference>
<comment type="catalytic activity">
    <reaction evidence="3 4">
        <text>holo-[ACP] + malonyl-CoA = malonyl-[ACP] + CoA</text>
        <dbReference type="Rhea" id="RHEA:41792"/>
        <dbReference type="Rhea" id="RHEA-COMP:9623"/>
        <dbReference type="Rhea" id="RHEA-COMP:9685"/>
        <dbReference type="ChEBI" id="CHEBI:57287"/>
        <dbReference type="ChEBI" id="CHEBI:57384"/>
        <dbReference type="ChEBI" id="CHEBI:64479"/>
        <dbReference type="ChEBI" id="CHEBI:78449"/>
        <dbReference type="EC" id="2.3.1.39"/>
    </reaction>
</comment>
<dbReference type="Proteomes" id="UP001212401">
    <property type="component" value="Unassembled WGS sequence"/>
</dbReference>
<dbReference type="Pfam" id="PF00698">
    <property type="entry name" value="Acyl_transf_1"/>
    <property type="match status" value="1"/>
</dbReference>
<evidence type="ECO:0000259" key="6">
    <source>
        <dbReference type="SMART" id="SM00827"/>
    </source>
</evidence>
<dbReference type="InterPro" id="IPR016035">
    <property type="entry name" value="Acyl_Trfase/lysoPLipase"/>
</dbReference>
<dbReference type="SUPFAM" id="SSF55048">
    <property type="entry name" value="Probable ACP-binding domain of malonyl-CoA ACP transacylase"/>
    <property type="match status" value="1"/>
</dbReference>
<dbReference type="AlphaFoldDB" id="A0AAW5WQU6"/>
<dbReference type="GO" id="GO:0004314">
    <property type="term" value="F:[acyl-carrier-protein] S-malonyltransferase activity"/>
    <property type="evidence" value="ECO:0007669"/>
    <property type="project" value="UniProtKB-EC"/>
</dbReference>
<proteinExistence type="inferred from homology"/>
<dbReference type="GO" id="GO:0006633">
    <property type="term" value="P:fatty acid biosynthetic process"/>
    <property type="evidence" value="ECO:0007669"/>
    <property type="project" value="TreeGrafter"/>
</dbReference>
<evidence type="ECO:0000256" key="3">
    <source>
        <dbReference type="ARBA" id="ARBA00048462"/>
    </source>
</evidence>
<dbReference type="SUPFAM" id="SSF52151">
    <property type="entry name" value="FabD/lysophospholipase-like"/>
    <property type="match status" value="1"/>
</dbReference>
<dbReference type="InterPro" id="IPR001227">
    <property type="entry name" value="Ac_transferase_dom_sf"/>
</dbReference>
<sequence>MKLGILFSGQGSQKPGMGLDFLTDDLFKQTIQAASEATELDIIRILKSEQGELDETKNVQPALVAVSCGIYRMLQRDLPKLPVAGMIGLSLGEYAALISAGALALKPGLSLLADRGRYMQADADAVASSLAALINPDLDSVNWVLKDHPKVTVANYNSPRQLVIGGPEKEVQLVAELLKQQEAAKRVIVLNVSGAFHTALFNPARQKMHQRLKDVVFTEPEVPVISNTTIQPFAADNIAEILERQLAQPTHFGEDLQKLVEYEQINGVLEIGPGKTLSRFARQVNRSLNCEHISSIEDYQAFIKEHQEWS</sequence>
<keyword evidence="1 4" id="KW-0808">Transferase</keyword>
<dbReference type="PANTHER" id="PTHR42681">
    <property type="entry name" value="MALONYL-COA-ACYL CARRIER PROTEIN TRANSACYLASE, MITOCHONDRIAL"/>
    <property type="match status" value="1"/>
</dbReference>
<dbReference type="InterPro" id="IPR014043">
    <property type="entry name" value="Acyl_transferase_dom"/>
</dbReference>
<gene>
    <name evidence="7" type="ORF">L2724_00375</name>
</gene>
<organism evidence="7 8">
    <name type="scientific">Limosilactobacillus vaginalis</name>
    <dbReference type="NCBI Taxonomy" id="1633"/>
    <lineage>
        <taxon>Bacteria</taxon>
        <taxon>Bacillati</taxon>
        <taxon>Bacillota</taxon>
        <taxon>Bacilli</taxon>
        <taxon>Lactobacillales</taxon>
        <taxon>Lactobacillaceae</taxon>
        <taxon>Limosilactobacillus</taxon>
    </lineage>
</organism>
<protein>
    <recommendedName>
        <fullName evidence="4">Malonyl CoA-acyl carrier protein transacylase</fullName>
        <ecNumber evidence="4">2.3.1.39</ecNumber>
    </recommendedName>
</protein>
<dbReference type="EMBL" id="JAKHPH010000001">
    <property type="protein sequence ID" value="MCZ3666740.1"/>
    <property type="molecule type" value="Genomic_DNA"/>
</dbReference>
<reference evidence="7" key="1">
    <citation type="submission" date="2022-01" db="EMBL/GenBank/DDBJ databases">
        <title>VMRC isolate genome collection.</title>
        <authorList>
            <person name="France M."/>
            <person name="Rutt L."/>
            <person name="Humphrys M."/>
            <person name="Ravel J."/>
        </authorList>
    </citation>
    <scope>NUCLEOTIDE SEQUENCE</scope>
    <source>
        <strain evidence="7">C0048A1</strain>
    </source>
</reference>
<evidence type="ECO:0000256" key="4">
    <source>
        <dbReference type="PIRNR" id="PIRNR000446"/>
    </source>
</evidence>
<keyword evidence="2 4" id="KW-0012">Acyltransferase</keyword>
<name>A0AAW5WQU6_9LACO</name>
<evidence type="ECO:0000256" key="2">
    <source>
        <dbReference type="ARBA" id="ARBA00023315"/>
    </source>
</evidence>
<dbReference type="PIRSF" id="PIRSF000446">
    <property type="entry name" value="Mct"/>
    <property type="match status" value="1"/>
</dbReference>
<dbReference type="InterPro" id="IPR024925">
    <property type="entry name" value="Malonyl_CoA-ACP_transAc"/>
</dbReference>
<feature type="active site" evidence="5">
    <location>
        <position position="197"/>
    </location>
</feature>
<accession>A0AAW5WQU6</accession>
<dbReference type="GO" id="GO:0005829">
    <property type="term" value="C:cytosol"/>
    <property type="evidence" value="ECO:0007669"/>
    <property type="project" value="TreeGrafter"/>
</dbReference>
<dbReference type="RefSeq" id="WP_003716317.1">
    <property type="nucleotide sequence ID" value="NZ_CP045240.1"/>
</dbReference>
<evidence type="ECO:0000313" key="7">
    <source>
        <dbReference type="EMBL" id="MCZ3666740.1"/>
    </source>
</evidence>
<evidence type="ECO:0000313" key="8">
    <source>
        <dbReference type="Proteomes" id="UP001212401"/>
    </source>
</evidence>
<dbReference type="InterPro" id="IPR050858">
    <property type="entry name" value="Mal-CoA-ACP_Trans/PKS_FabD"/>
</dbReference>
<comment type="similarity">
    <text evidence="4">Belongs to the fabD family.</text>
</comment>
<dbReference type="Gene3D" id="3.40.366.10">
    <property type="entry name" value="Malonyl-Coenzyme A Acyl Carrier Protein, domain 2"/>
    <property type="match status" value="1"/>
</dbReference>
<evidence type="ECO:0000256" key="1">
    <source>
        <dbReference type="ARBA" id="ARBA00022679"/>
    </source>
</evidence>
<comment type="caution">
    <text evidence="7">The sequence shown here is derived from an EMBL/GenBank/DDBJ whole genome shotgun (WGS) entry which is preliminary data.</text>
</comment>
<feature type="domain" description="Malonyl-CoA:ACP transacylase (MAT)" evidence="6">
    <location>
        <begin position="6"/>
        <end position="299"/>
    </location>
</feature>
<dbReference type="SMART" id="SM00827">
    <property type="entry name" value="PKS_AT"/>
    <property type="match status" value="1"/>
</dbReference>
<evidence type="ECO:0000256" key="5">
    <source>
        <dbReference type="PIRSR" id="PIRSR000446-1"/>
    </source>
</evidence>
<feature type="active site" evidence="5">
    <location>
        <position position="90"/>
    </location>
</feature>